<feature type="signal peptide" evidence="1">
    <location>
        <begin position="1"/>
        <end position="22"/>
    </location>
</feature>
<accession>A0A6M2DWU2</accession>
<evidence type="ECO:0000256" key="1">
    <source>
        <dbReference type="SAM" id="SignalP"/>
    </source>
</evidence>
<sequence length="82" mass="9308">MVLMKILHCVQIWLVNLANTDAEIISVSKLTKSVMVLIIVVMDPMNQTPFVRLKMFATRMNSAASMDFVSLLNYNVMETMIV</sequence>
<name>A0A6M2DWU2_XENCH</name>
<keyword evidence="1" id="KW-0732">Signal</keyword>
<organism evidence="2">
    <name type="scientific">Xenopsylla cheopis</name>
    <name type="common">Oriental rat flea</name>
    <name type="synonym">Pulex cheopis</name>
    <dbReference type="NCBI Taxonomy" id="163159"/>
    <lineage>
        <taxon>Eukaryota</taxon>
        <taxon>Metazoa</taxon>
        <taxon>Ecdysozoa</taxon>
        <taxon>Arthropoda</taxon>
        <taxon>Hexapoda</taxon>
        <taxon>Insecta</taxon>
        <taxon>Pterygota</taxon>
        <taxon>Neoptera</taxon>
        <taxon>Endopterygota</taxon>
        <taxon>Siphonaptera</taxon>
        <taxon>Pulicidae</taxon>
        <taxon>Xenopsyllinae</taxon>
        <taxon>Xenopsylla</taxon>
    </lineage>
</organism>
<dbReference type="EMBL" id="GIIL01006728">
    <property type="protein sequence ID" value="NOV50454.1"/>
    <property type="molecule type" value="Transcribed_RNA"/>
</dbReference>
<evidence type="ECO:0000313" key="2">
    <source>
        <dbReference type="EMBL" id="NOV50454.1"/>
    </source>
</evidence>
<feature type="chain" id="PRO_5026999250" evidence="1">
    <location>
        <begin position="23"/>
        <end position="82"/>
    </location>
</feature>
<reference evidence="2" key="1">
    <citation type="submission" date="2020-03" db="EMBL/GenBank/DDBJ databases">
        <title>Transcriptomic Profiling of the Digestive Tract of the Rat Flea, Xenopsylla cheopis, Following Blood Feeding and Infection with Yersinia pestis.</title>
        <authorList>
            <person name="Bland D.M."/>
            <person name="Martens C.A."/>
            <person name="Virtaneva K."/>
            <person name="Kanakabandi K."/>
            <person name="Long D."/>
            <person name="Rosenke R."/>
            <person name="Saturday G.A."/>
            <person name="Hoyt F.H."/>
            <person name="Bruno D.P."/>
            <person name="Ribeiro J.M.C."/>
            <person name="Hinnebusch J."/>
        </authorList>
    </citation>
    <scope>NUCLEOTIDE SEQUENCE</scope>
</reference>
<protein>
    <submittedName>
        <fullName evidence="2">Putative secreted protein</fullName>
    </submittedName>
</protein>
<dbReference type="AlphaFoldDB" id="A0A6M2DWU2"/>
<proteinExistence type="predicted"/>